<protein>
    <submittedName>
        <fullName evidence="1">Uncharacterized protein</fullName>
    </submittedName>
</protein>
<evidence type="ECO:0000313" key="1">
    <source>
        <dbReference type="EMBL" id="CUN95571.1"/>
    </source>
</evidence>
<dbReference type="EMBL" id="CYZT01000029">
    <property type="protein sequence ID" value="CUN95571.1"/>
    <property type="molecule type" value="Genomic_DNA"/>
</dbReference>
<organism evidence="1 2">
    <name type="scientific">Flavonifractor plautii</name>
    <name type="common">Fusobacterium plautii</name>
    <dbReference type="NCBI Taxonomy" id="292800"/>
    <lineage>
        <taxon>Bacteria</taxon>
        <taxon>Bacillati</taxon>
        <taxon>Bacillota</taxon>
        <taxon>Clostridia</taxon>
        <taxon>Eubacteriales</taxon>
        <taxon>Oscillospiraceae</taxon>
        <taxon>Flavonifractor</taxon>
    </lineage>
</organism>
<reference evidence="1 2" key="1">
    <citation type="submission" date="2015-09" db="EMBL/GenBank/DDBJ databases">
        <authorList>
            <consortium name="Pathogen Informatics"/>
        </authorList>
    </citation>
    <scope>NUCLEOTIDE SEQUENCE [LARGE SCALE GENOMIC DNA]</scope>
    <source>
        <strain evidence="1 2">2789STDY5608854</strain>
    </source>
</reference>
<proteinExistence type="predicted"/>
<evidence type="ECO:0000313" key="2">
    <source>
        <dbReference type="Proteomes" id="UP000095746"/>
    </source>
</evidence>
<accession>A0A174B3B3</accession>
<dbReference type="AlphaFoldDB" id="A0A174B3B3"/>
<dbReference type="Proteomes" id="UP000095746">
    <property type="component" value="Unassembled WGS sequence"/>
</dbReference>
<name>A0A174B3B3_FLAPL</name>
<sequence length="76" mass="8680">MRLSRAAMTARPVRLLTRLKMTTRATSTSTKPAIKVEMRWVFITPMGPRMSSTPPSASSFLLERKLNWRPFSSTPR</sequence>
<gene>
    <name evidence="1" type="ORF">ERS852411_00741</name>
</gene>